<dbReference type="AlphaFoldDB" id="A0A4D6MIJ8"/>
<accession>A0A4D6MIJ8</accession>
<feature type="domain" description="Peptidase M16 N-terminal" evidence="2">
    <location>
        <begin position="110"/>
        <end position="143"/>
    </location>
</feature>
<dbReference type="Gene3D" id="3.30.830.10">
    <property type="entry name" value="Metalloenzyme, LuxS/M16 peptidase-like"/>
    <property type="match status" value="1"/>
</dbReference>
<evidence type="ECO:0000259" key="2">
    <source>
        <dbReference type="Pfam" id="PF00675"/>
    </source>
</evidence>
<evidence type="ECO:0000256" key="1">
    <source>
        <dbReference type="SAM" id="MobiDB-lite"/>
    </source>
</evidence>
<feature type="region of interest" description="Disordered" evidence="1">
    <location>
        <begin position="94"/>
        <end position="114"/>
    </location>
</feature>
<dbReference type="EMBL" id="CP039351">
    <property type="protein sequence ID" value="QCE00402.1"/>
    <property type="molecule type" value="Genomic_DNA"/>
</dbReference>
<protein>
    <submittedName>
        <fullName evidence="3">Insulysin</fullName>
    </submittedName>
</protein>
<dbReference type="Proteomes" id="UP000501690">
    <property type="component" value="Linkage Group LG7"/>
</dbReference>
<dbReference type="GO" id="GO:0046872">
    <property type="term" value="F:metal ion binding"/>
    <property type="evidence" value="ECO:0007669"/>
    <property type="project" value="InterPro"/>
</dbReference>
<dbReference type="InterPro" id="IPR011765">
    <property type="entry name" value="Pept_M16_N"/>
</dbReference>
<dbReference type="InterPro" id="IPR011249">
    <property type="entry name" value="Metalloenz_LuxS/M16"/>
</dbReference>
<reference evidence="3 4" key="1">
    <citation type="submission" date="2019-04" db="EMBL/GenBank/DDBJ databases">
        <title>An improved genome assembly and genetic linkage map for asparagus bean, Vigna unguiculata ssp. sesquipedialis.</title>
        <authorList>
            <person name="Xia Q."/>
            <person name="Zhang R."/>
            <person name="Dong Y."/>
        </authorList>
    </citation>
    <scope>NUCLEOTIDE SEQUENCE [LARGE SCALE GENOMIC DNA]</scope>
    <source>
        <tissue evidence="3">Leaf</tissue>
    </source>
</reference>
<dbReference type="SUPFAM" id="SSF63411">
    <property type="entry name" value="LuxS/MPP-like metallohydrolase"/>
    <property type="match status" value="1"/>
</dbReference>
<name>A0A4D6MIJ8_VIGUN</name>
<dbReference type="Pfam" id="PF00675">
    <property type="entry name" value="Peptidase_M16"/>
    <property type="match status" value="1"/>
</dbReference>
<evidence type="ECO:0000313" key="3">
    <source>
        <dbReference type="EMBL" id="QCE00402.1"/>
    </source>
</evidence>
<proteinExistence type="predicted"/>
<organism evidence="3 4">
    <name type="scientific">Vigna unguiculata</name>
    <name type="common">Cowpea</name>
    <dbReference type="NCBI Taxonomy" id="3917"/>
    <lineage>
        <taxon>Eukaryota</taxon>
        <taxon>Viridiplantae</taxon>
        <taxon>Streptophyta</taxon>
        <taxon>Embryophyta</taxon>
        <taxon>Tracheophyta</taxon>
        <taxon>Spermatophyta</taxon>
        <taxon>Magnoliopsida</taxon>
        <taxon>eudicotyledons</taxon>
        <taxon>Gunneridae</taxon>
        <taxon>Pentapetalae</taxon>
        <taxon>rosids</taxon>
        <taxon>fabids</taxon>
        <taxon>Fabales</taxon>
        <taxon>Fabaceae</taxon>
        <taxon>Papilionoideae</taxon>
        <taxon>50 kb inversion clade</taxon>
        <taxon>NPAAA clade</taxon>
        <taxon>indigoferoid/millettioid clade</taxon>
        <taxon>Phaseoleae</taxon>
        <taxon>Vigna</taxon>
    </lineage>
</organism>
<gene>
    <name evidence="3" type="ORF">DEO72_LG7g1692</name>
</gene>
<keyword evidence="4" id="KW-1185">Reference proteome</keyword>
<sequence length="164" mass="17830">MRNSGTQSFTTLPPILPSITATRLLLGQYPYVIRPPGGTRICGHGGGTGASPIISIKHSGDPWKLEHNIKKKSRDYEVDDEDFCSYMISASDSPPGAHAMSRDQFPPDFHGGSTNVVTSSEHTNYYFEVNTNGFEEALDRAARTEKQDAICAAIVGMLADPKEV</sequence>
<evidence type="ECO:0000313" key="4">
    <source>
        <dbReference type="Proteomes" id="UP000501690"/>
    </source>
</evidence>